<dbReference type="SUPFAM" id="SSF53335">
    <property type="entry name" value="S-adenosyl-L-methionine-dependent methyltransferases"/>
    <property type="match status" value="1"/>
</dbReference>
<proteinExistence type="predicted"/>
<dbReference type="GO" id="GO:0032259">
    <property type="term" value="P:methylation"/>
    <property type="evidence" value="ECO:0007669"/>
    <property type="project" value="UniProtKB-KW"/>
</dbReference>
<feature type="non-terminal residue" evidence="1">
    <location>
        <position position="1"/>
    </location>
</feature>
<protein>
    <submittedName>
        <fullName evidence="1">Class I SAM-dependent methyltransferase</fullName>
        <ecNumber evidence="1">2.1.1.-</ecNumber>
    </submittedName>
</protein>
<keyword evidence="2" id="KW-1185">Reference proteome</keyword>
<dbReference type="InterPro" id="IPR029063">
    <property type="entry name" value="SAM-dependent_MTases_sf"/>
</dbReference>
<dbReference type="EMBL" id="JARACI010000992">
    <property type="protein sequence ID" value="MDD9206857.1"/>
    <property type="molecule type" value="Genomic_DNA"/>
</dbReference>
<dbReference type="GO" id="GO:0008168">
    <property type="term" value="F:methyltransferase activity"/>
    <property type="evidence" value="ECO:0007669"/>
    <property type="project" value="UniProtKB-KW"/>
</dbReference>
<sequence length="142" mass="15355">HLEEFAGRTRQMLREHGLQDRATVQDAPLAPVPVGAGTYEWYALSALEGMTEVGFVVVDGPPKATGPDARYPAVPLLVEHLADEAWIVVDDADRPDEAHAVERWLTEVPGLEQLPSPTDELAVLHYVRGSARPGSAARTPAT</sequence>
<dbReference type="Gene3D" id="3.40.50.150">
    <property type="entry name" value="Vaccinia Virus protein VP39"/>
    <property type="match status" value="1"/>
</dbReference>
<comment type="caution">
    <text evidence="1">The sequence shown here is derived from an EMBL/GenBank/DDBJ whole genome shotgun (WGS) entry which is preliminary data.</text>
</comment>
<organism evidence="1 2">
    <name type="scientific">Georgenia halotolerans</name>
    <dbReference type="NCBI Taxonomy" id="3028317"/>
    <lineage>
        <taxon>Bacteria</taxon>
        <taxon>Bacillati</taxon>
        <taxon>Actinomycetota</taxon>
        <taxon>Actinomycetes</taxon>
        <taxon>Micrococcales</taxon>
        <taxon>Bogoriellaceae</taxon>
        <taxon>Georgenia</taxon>
    </lineage>
</organism>
<dbReference type="EC" id="2.1.1.-" evidence="1"/>
<gene>
    <name evidence="1" type="ORF">PU560_10320</name>
</gene>
<evidence type="ECO:0000313" key="1">
    <source>
        <dbReference type="EMBL" id="MDD9206857.1"/>
    </source>
</evidence>
<dbReference type="Proteomes" id="UP001165561">
    <property type="component" value="Unassembled WGS sequence"/>
</dbReference>
<accession>A0ABT5TXQ7</accession>
<reference evidence="1" key="1">
    <citation type="submission" date="2023-02" db="EMBL/GenBank/DDBJ databases">
        <title>Georgenia sp.10Sc9-8, isolated from a soil sample collected from the Taklamakan desert.</title>
        <authorList>
            <person name="Liu S."/>
        </authorList>
    </citation>
    <scope>NUCLEOTIDE SEQUENCE</scope>
    <source>
        <strain evidence="1">10Sc9-8</strain>
    </source>
</reference>
<keyword evidence="1" id="KW-0808">Transferase</keyword>
<name>A0ABT5TXQ7_9MICO</name>
<keyword evidence="1" id="KW-0489">Methyltransferase</keyword>
<evidence type="ECO:0000313" key="2">
    <source>
        <dbReference type="Proteomes" id="UP001165561"/>
    </source>
</evidence>